<feature type="region of interest" description="Disordered" evidence="1">
    <location>
        <begin position="375"/>
        <end position="402"/>
    </location>
</feature>
<gene>
    <name evidence="2" type="ORF">K457DRAFT_22192</name>
</gene>
<proteinExistence type="predicted"/>
<feature type="compositionally biased region" description="Low complexity" evidence="1">
    <location>
        <begin position="780"/>
        <end position="793"/>
    </location>
</feature>
<keyword evidence="3" id="KW-1185">Reference proteome</keyword>
<dbReference type="AlphaFoldDB" id="A0A197JNI6"/>
<feature type="region of interest" description="Disordered" evidence="1">
    <location>
        <begin position="49"/>
        <end position="71"/>
    </location>
</feature>
<feature type="region of interest" description="Disordered" evidence="1">
    <location>
        <begin position="615"/>
        <end position="647"/>
    </location>
</feature>
<feature type="compositionally biased region" description="Polar residues" evidence="1">
    <location>
        <begin position="267"/>
        <end position="281"/>
    </location>
</feature>
<feature type="compositionally biased region" description="Low complexity" evidence="1">
    <location>
        <begin position="931"/>
        <end position="945"/>
    </location>
</feature>
<feature type="compositionally biased region" description="Polar residues" evidence="1">
    <location>
        <begin position="338"/>
        <end position="351"/>
    </location>
</feature>
<feature type="compositionally biased region" description="Polar residues" evidence="1">
    <location>
        <begin position="233"/>
        <end position="247"/>
    </location>
</feature>
<feature type="compositionally biased region" description="Polar residues" evidence="1">
    <location>
        <begin position="480"/>
        <end position="494"/>
    </location>
</feature>
<protein>
    <submittedName>
        <fullName evidence="2">Uncharacterized protein</fullName>
    </submittedName>
</protein>
<dbReference type="OrthoDB" id="2426151at2759"/>
<dbReference type="Proteomes" id="UP000078512">
    <property type="component" value="Unassembled WGS sequence"/>
</dbReference>
<feature type="region of interest" description="Disordered" evidence="1">
    <location>
        <begin position="480"/>
        <end position="512"/>
    </location>
</feature>
<feature type="compositionally biased region" description="Polar residues" evidence="1">
    <location>
        <begin position="574"/>
        <end position="593"/>
    </location>
</feature>
<feature type="region of interest" description="Disordered" evidence="1">
    <location>
        <begin position="881"/>
        <end position="952"/>
    </location>
</feature>
<evidence type="ECO:0000256" key="1">
    <source>
        <dbReference type="SAM" id="MobiDB-lite"/>
    </source>
</evidence>
<evidence type="ECO:0000313" key="3">
    <source>
        <dbReference type="Proteomes" id="UP000078512"/>
    </source>
</evidence>
<feature type="region of interest" description="Disordered" evidence="1">
    <location>
        <begin position="97"/>
        <end position="134"/>
    </location>
</feature>
<feature type="region of interest" description="Disordered" evidence="1">
    <location>
        <begin position="568"/>
        <end position="601"/>
    </location>
</feature>
<feature type="compositionally biased region" description="Low complexity" evidence="1">
    <location>
        <begin position="391"/>
        <end position="401"/>
    </location>
</feature>
<feature type="region of interest" description="Disordered" evidence="1">
    <location>
        <begin position="776"/>
        <end position="795"/>
    </location>
</feature>
<accession>A0A197JNI6</accession>
<feature type="compositionally biased region" description="Polar residues" evidence="1">
    <location>
        <begin position="638"/>
        <end position="647"/>
    </location>
</feature>
<feature type="compositionally biased region" description="Low complexity" evidence="1">
    <location>
        <begin position="619"/>
        <end position="637"/>
    </location>
</feature>
<dbReference type="EMBL" id="KV442066">
    <property type="protein sequence ID" value="OAQ26528.1"/>
    <property type="molecule type" value="Genomic_DNA"/>
</dbReference>
<evidence type="ECO:0000313" key="2">
    <source>
        <dbReference type="EMBL" id="OAQ26528.1"/>
    </source>
</evidence>
<name>A0A197JNI6_9FUNG</name>
<organism evidence="2 3">
    <name type="scientific">Linnemannia elongata AG-77</name>
    <dbReference type="NCBI Taxonomy" id="1314771"/>
    <lineage>
        <taxon>Eukaryota</taxon>
        <taxon>Fungi</taxon>
        <taxon>Fungi incertae sedis</taxon>
        <taxon>Mucoromycota</taxon>
        <taxon>Mortierellomycotina</taxon>
        <taxon>Mortierellomycetes</taxon>
        <taxon>Mortierellales</taxon>
        <taxon>Mortierellaceae</taxon>
        <taxon>Linnemannia</taxon>
    </lineage>
</organism>
<feature type="region of interest" description="Disordered" evidence="1">
    <location>
        <begin position="233"/>
        <end position="281"/>
    </location>
</feature>
<feature type="region of interest" description="Disordered" evidence="1">
    <location>
        <begin position="829"/>
        <end position="861"/>
    </location>
</feature>
<feature type="compositionally biased region" description="Low complexity" evidence="1">
    <location>
        <begin position="838"/>
        <end position="851"/>
    </location>
</feature>
<reference evidence="2 3" key="1">
    <citation type="submission" date="2016-05" db="EMBL/GenBank/DDBJ databases">
        <title>Genome sequencing reveals origins of a unique bacterial endosymbiosis in the earliest lineages of terrestrial Fungi.</title>
        <authorList>
            <consortium name="DOE Joint Genome Institute"/>
            <person name="Uehling J."/>
            <person name="Gryganskyi A."/>
            <person name="Hameed K."/>
            <person name="Tschaplinski T."/>
            <person name="Misztal P."/>
            <person name="Wu S."/>
            <person name="Desiro A."/>
            <person name="Vande Pol N."/>
            <person name="Du Z.-Y."/>
            <person name="Zienkiewicz A."/>
            <person name="Zienkiewicz K."/>
            <person name="Morin E."/>
            <person name="Tisserant E."/>
            <person name="Splivallo R."/>
            <person name="Hainaut M."/>
            <person name="Henrissat B."/>
            <person name="Ohm R."/>
            <person name="Kuo A."/>
            <person name="Yan J."/>
            <person name="Lipzen A."/>
            <person name="Nolan M."/>
            <person name="Labutti K."/>
            <person name="Barry K."/>
            <person name="Goldstein A."/>
            <person name="Labbe J."/>
            <person name="Schadt C."/>
            <person name="Tuskan G."/>
            <person name="Grigoriev I."/>
            <person name="Martin F."/>
            <person name="Vilgalys R."/>
            <person name="Bonito G."/>
        </authorList>
    </citation>
    <scope>NUCLEOTIDE SEQUENCE [LARGE SCALE GENOMIC DNA]</scope>
    <source>
        <strain evidence="2 3">AG-77</strain>
    </source>
</reference>
<feature type="region of interest" description="Disordered" evidence="1">
    <location>
        <begin position="322"/>
        <end position="353"/>
    </location>
</feature>
<feature type="compositionally biased region" description="Low complexity" evidence="1">
    <location>
        <begin position="893"/>
        <end position="903"/>
    </location>
</feature>
<sequence>MVGPSMRPPRSISGSSSAAAAAAVAMAMATVANARLSGAASGNGGYNFEGPLDQDGNPTIFRATPADERSRMTAGRMEEYQSMGMFNPLWARAGLAARGPDATGSRSVEPPTAGSHGHRKLHAYSSPSPTIPPTSRGMFPMGASSIYSTNDPLSGHTRTQQSPPLTIATGRYVSTPTPAAHDMASDSKRLAGYDYFNLPLTQSASTTPSVTSPSFAAHTRSFAQLSLLDESSLTASLPPTPTQSNFDKYSDGLDPTSLYKAPVPLYPTQTSQPPHRLSGQSLPVQHKQLRTASISPHPQGRDVRHQPFGLLDRRSSLPWDARISSHSGSLDSRGASKGSRQPPGSSGTFASTIHGYKGRERNSLPQSFLVRSNSTPAIFGLPSTPMTSLEHQQQQQQHQQQAHLSLQNWHGLRPKVEYDTSNTSTTIVERATQDPMTATGHLRCSLAQQQSSEYSMENHGQLQARGVTPFDRSFQNNAQGQVVQEIQESTRGPMSSSLNSNSSTGVVSRQQENQIRVQRALLQDETHQHPSSDVWAQPGLDCFEGSNISNKDRPYFGSTTDTQVHMHTVPVPRSSGSSQDMASLLSCSYSPPETQLHRPTSHPLVFDTMDHVRNDATSQQQQQQHQQQYQPAQHQLQSSRHSQNHQHPLSLKVEDLDDEAFDSSLAMVLDDHLSLMDHLNMMPDVEVYQDQLSSSASMMRLTEQQRPQPQQQHQKISVSTSIFTGMHHHQQQQRFQGPMSAPVISTHHQNLFGSSELYPAPASATPANNTFRSTMYPALSDSSVPSPVSSEDPTTGGELVMIKQEIGHQAPHPLQQQQQQSMLYFDNSPLVMSEGPQSAGSSTGSNGDSTTGSGGGSGSFGYVQDTSFMHIKVEPDLDLDSQHQLKQQHHHQQQQQQQQPQPQTTSSSYYTMDRQHPFDVTPVQPQHQHHQQQQQQQHQFQNHHPQGGRLNHCTTAPTVTTATTHGVPILVAEYSHRPHQQQQQ</sequence>